<keyword evidence="3" id="KW-1185">Reference proteome</keyword>
<dbReference type="EMBL" id="KZ679136">
    <property type="protein sequence ID" value="PTB74221.1"/>
    <property type="molecule type" value="Genomic_DNA"/>
</dbReference>
<proteinExistence type="predicted"/>
<accession>A0A2T4BY27</accession>
<evidence type="ECO:0000313" key="3">
    <source>
        <dbReference type="Proteomes" id="UP000240760"/>
    </source>
</evidence>
<feature type="region of interest" description="Disordered" evidence="1">
    <location>
        <begin position="222"/>
        <end position="248"/>
    </location>
</feature>
<evidence type="ECO:0000313" key="2">
    <source>
        <dbReference type="EMBL" id="PTB74221.1"/>
    </source>
</evidence>
<reference evidence="2 3" key="1">
    <citation type="submission" date="2016-07" db="EMBL/GenBank/DDBJ databases">
        <title>Multiple horizontal gene transfer events from other fungi enriched the ability of initially mycotrophic Trichoderma (Ascomycota) to feed on dead plant biomass.</title>
        <authorList>
            <consortium name="DOE Joint Genome Institute"/>
            <person name="Aerts A."/>
            <person name="Atanasova L."/>
            <person name="Chenthamara K."/>
            <person name="Zhang J."/>
            <person name="Grujic M."/>
            <person name="Henrissat B."/>
            <person name="Kuo A."/>
            <person name="Salamov A."/>
            <person name="Lipzen A."/>
            <person name="Labutti K."/>
            <person name="Barry K."/>
            <person name="Miao Y."/>
            <person name="Rahimi M.J."/>
            <person name="Shen Q."/>
            <person name="Grigoriev I.V."/>
            <person name="Kubicek C.P."/>
            <person name="Druzhinina I.S."/>
        </authorList>
    </citation>
    <scope>NUCLEOTIDE SEQUENCE [LARGE SCALE GENOMIC DNA]</scope>
    <source>
        <strain evidence="2 3">ATCC 18648</strain>
    </source>
</reference>
<protein>
    <submittedName>
        <fullName evidence="2">Uncharacterized protein</fullName>
    </submittedName>
</protein>
<organism evidence="2 3">
    <name type="scientific">Trichoderma longibrachiatum ATCC 18648</name>
    <dbReference type="NCBI Taxonomy" id="983965"/>
    <lineage>
        <taxon>Eukaryota</taxon>
        <taxon>Fungi</taxon>
        <taxon>Dikarya</taxon>
        <taxon>Ascomycota</taxon>
        <taxon>Pezizomycotina</taxon>
        <taxon>Sordariomycetes</taxon>
        <taxon>Hypocreomycetidae</taxon>
        <taxon>Hypocreales</taxon>
        <taxon>Hypocreaceae</taxon>
        <taxon>Trichoderma</taxon>
    </lineage>
</organism>
<dbReference type="AlphaFoldDB" id="A0A2T4BY27"/>
<evidence type="ECO:0000256" key="1">
    <source>
        <dbReference type="SAM" id="MobiDB-lite"/>
    </source>
</evidence>
<gene>
    <name evidence="2" type="ORF">M440DRAFT_110750</name>
</gene>
<name>A0A2T4BY27_TRILO</name>
<dbReference type="Proteomes" id="UP000240760">
    <property type="component" value="Unassembled WGS sequence"/>
</dbReference>
<sequence>MSGCWKVRRVQRAVTVLLGTSEMGRQDHDQKLRGQGEAYRQVRTCVSLLNGAARRGTGGPKRPAALGENLWKPPIEQGQGEMTEALGDVSRVSGRLPGDANAVWKTVAGSGLLDPSLEGMRGMEQLAGSLRGSMSGDRLGGEEKGIALPSPWFLICSAGPPFWRWDSFYGQEPGGGIDARAAMLGSSSVGGLSSGLAGDGLRVRGGGGGWQDRICVGGFSRQGQNRAGRRRWAIKGNRSGQRGEREGE</sequence>